<gene>
    <name evidence="9" type="ORF">I6J18_06295</name>
</gene>
<dbReference type="PANTHER" id="PTHR34296:SF2">
    <property type="entry name" value="ABC TRANSPORTER GUANOSINE-BINDING PROTEIN NUPN"/>
    <property type="match status" value="1"/>
</dbReference>
<dbReference type="InterPro" id="IPR050957">
    <property type="entry name" value="BMP_lipoprotein"/>
</dbReference>
<feature type="signal peptide" evidence="7">
    <location>
        <begin position="1"/>
        <end position="21"/>
    </location>
</feature>
<dbReference type="Gene3D" id="3.40.50.2300">
    <property type="match status" value="2"/>
</dbReference>
<organism evidence="9 10">
    <name type="scientific">Peribacillus psychrosaccharolyticus</name>
    <name type="common">Bacillus psychrosaccharolyticus</name>
    <dbReference type="NCBI Taxonomy" id="1407"/>
    <lineage>
        <taxon>Bacteria</taxon>
        <taxon>Bacillati</taxon>
        <taxon>Bacillota</taxon>
        <taxon>Bacilli</taxon>
        <taxon>Bacillales</taxon>
        <taxon>Bacillaceae</taxon>
        <taxon>Peribacillus</taxon>
    </lineage>
</organism>
<evidence type="ECO:0000256" key="2">
    <source>
        <dbReference type="ARBA" id="ARBA00008610"/>
    </source>
</evidence>
<dbReference type="PANTHER" id="PTHR34296">
    <property type="entry name" value="TRANSCRIPTIONAL ACTIVATOR PROTEIN MED"/>
    <property type="match status" value="1"/>
</dbReference>
<dbReference type="KEGG" id="ppsr:I6J18_06295"/>
<accession>A0A974NP79</accession>
<dbReference type="InterPro" id="IPR028082">
    <property type="entry name" value="Peripla_BP_I"/>
</dbReference>
<evidence type="ECO:0000256" key="4">
    <source>
        <dbReference type="ARBA" id="ARBA00022729"/>
    </source>
</evidence>
<keyword evidence="4 7" id="KW-0732">Signal</keyword>
<reference evidence="9 10" key="1">
    <citation type="submission" date="2021-01" db="EMBL/GenBank/DDBJ databases">
        <title>FDA dAtabase for Regulatory Grade micrObial Sequences (FDA-ARGOS): Supporting development and validation of Infectious Disease Dx tests.</title>
        <authorList>
            <person name="Nelson B."/>
            <person name="Plummer A."/>
            <person name="Tallon L."/>
            <person name="Sadzewicz L."/>
            <person name="Zhao X."/>
            <person name="Boylan J."/>
            <person name="Ott S."/>
            <person name="Bowen H."/>
            <person name="Vavikolanu K."/>
            <person name="Mehta A."/>
            <person name="Aluvathingal J."/>
            <person name="Nadendla S."/>
            <person name="Myers T."/>
            <person name="Yan Y."/>
            <person name="Sichtig H."/>
        </authorList>
    </citation>
    <scope>NUCLEOTIDE SEQUENCE [LARGE SCALE GENOMIC DNA]</scope>
    <source>
        <strain evidence="9 10">FDAARGOS_1161</strain>
    </source>
</reference>
<feature type="domain" description="ABC transporter substrate-binding protein PnrA-like" evidence="8">
    <location>
        <begin position="43"/>
        <end position="354"/>
    </location>
</feature>
<dbReference type="Pfam" id="PF02608">
    <property type="entry name" value="Bmp"/>
    <property type="match status" value="1"/>
</dbReference>
<comment type="subcellular location">
    <subcellularLocation>
        <location evidence="1">Cell membrane</location>
        <topology evidence="1">Lipid-anchor</topology>
    </subcellularLocation>
</comment>
<evidence type="ECO:0000256" key="1">
    <source>
        <dbReference type="ARBA" id="ARBA00004193"/>
    </source>
</evidence>
<dbReference type="RefSeq" id="WP_040374088.1">
    <property type="nucleotide sequence ID" value="NZ_CP068053.1"/>
</dbReference>
<evidence type="ECO:0000313" key="10">
    <source>
        <dbReference type="Proteomes" id="UP000595254"/>
    </source>
</evidence>
<keyword evidence="10" id="KW-1185">Reference proteome</keyword>
<comment type="similarity">
    <text evidence="2">Belongs to the BMP lipoprotein family.</text>
</comment>
<name>A0A974NP79_PERPY</name>
<keyword evidence="6" id="KW-0449">Lipoprotein</keyword>
<evidence type="ECO:0000256" key="5">
    <source>
        <dbReference type="ARBA" id="ARBA00023136"/>
    </source>
</evidence>
<evidence type="ECO:0000256" key="6">
    <source>
        <dbReference type="ARBA" id="ARBA00023288"/>
    </source>
</evidence>
<proteinExistence type="inferred from homology"/>
<keyword evidence="5" id="KW-0472">Membrane</keyword>
<dbReference type="AlphaFoldDB" id="A0A974NP79"/>
<dbReference type="Proteomes" id="UP000595254">
    <property type="component" value="Chromosome"/>
</dbReference>
<sequence length="364" mass="38657">MKKRKLGLALSVVLAAGTLLGACGNKEEDTKGKSGDGEKDNFKVAMVTDIGGIDDKSFNQSSWEGLQAFGKENGLKEGPDGFTYLQSKSDADYTTNLQKLARQDFNLVFGIGYALAESLTEVADSKKDTNFAIVDSVVEKDNVASVNFKEDQGSFLVGVIAGLSTKSNKIGFVGGVDGELINKFEAGFIAGVKTVNKTADVNVQYAASFGDAAKGQAIANSMYGSGIDIIYHAAGGTGNGVFSAAKELKKKDPESNVWVIGVDRDQVEEGKVTVDGKDYNVTLTSMVKRVDVAVQDLSKQALEGKFPGGKIIQYGIEENAIMVSDSKDNVSSEALKAVDEYTAKIKSGDQKVPSTRAELKEMGF</sequence>
<dbReference type="PROSITE" id="PS51257">
    <property type="entry name" value="PROKAR_LIPOPROTEIN"/>
    <property type="match status" value="1"/>
</dbReference>
<feature type="chain" id="PRO_5039598479" evidence="7">
    <location>
        <begin position="22"/>
        <end position="364"/>
    </location>
</feature>
<evidence type="ECO:0000259" key="8">
    <source>
        <dbReference type="Pfam" id="PF02608"/>
    </source>
</evidence>
<dbReference type="CDD" id="cd06354">
    <property type="entry name" value="PBP1_PrnA-like"/>
    <property type="match status" value="1"/>
</dbReference>
<evidence type="ECO:0000256" key="3">
    <source>
        <dbReference type="ARBA" id="ARBA00022475"/>
    </source>
</evidence>
<dbReference type="SUPFAM" id="SSF53822">
    <property type="entry name" value="Periplasmic binding protein-like I"/>
    <property type="match status" value="1"/>
</dbReference>
<protein>
    <submittedName>
        <fullName evidence="9">BMP family protein</fullName>
    </submittedName>
</protein>
<dbReference type="GO" id="GO:0005886">
    <property type="term" value="C:plasma membrane"/>
    <property type="evidence" value="ECO:0007669"/>
    <property type="project" value="UniProtKB-SubCell"/>
</dbReference>
<evidence type="ECO:0000256" key="7">
    <source>
        <dbReference type="SAM" id="SignalP"/>
    </source>
</evidence>
<dbReference type="InterPro" id="IPR003760">
    <property type="entry name" value="PnrA-like"/>
</dbReference>
<evidence type="ECO:0000313" key="9">
    <source>
        <dbReference type="EMBL" id="QQT01472.1"/>
    </source>
</evidence>
<dbReference type="EMBL" id="CP068053">
    <property type="protein sequence ID" value="QQT01472.1"/>
    <property type="molecule type" value="Genomic_DNA"/>
</dbReference>
<keyword evidence="3" id="KW-1003">Cell membrane</keyword>